<dbReference type="PANTHER" id="PTHR48061">
    <property type="entry name" value="LEUCINE-RICH REPEAT RECEPTOR PROTEIN KINASE EMS1-LIKE-RELATED"/>
    <property type="match status" value="1"/>
</dbReference>
<dbReference type="InterPro" id="IPR003591">
    <property type="entry name" value="Leu-rich_rpt_typical-subtyp"/>
</dbReference>
<dbReference type="InterPro" id="IPR001117">
    <property type="entry name" value="Cu-oxidase_2nd"/>
</dbReference>
<dbReference type="STRING" id="43335.A0A4U5QFW1"/>
<feature type="domain" description="Plastocyanin-like" evidence="13">
    <location>
        <begin position="954"/>
        <end position="1008"/>
    </location>
</feature>
<evidence type="ECO:0000256" key="10">
    <source>
        <dbReference type="ARBA" id="ARBA00023170"/>
    </source>
</evidence>
<keyword evidence="9 12" id="KW-0472">Membrane</keyword>
<dbReference type="SUPFAM" id="SSF52047">
    <property type="entry name" value="RNI-like"/>
    <property type="match status" value="1"/>
</dbReference>
<protein>
    <submittedName>
        <fullName evidence="16">Leucine-rich repeat family protein</fullName>
    </submittedName>
</protein>
<keyword evidence="6" id="KW-0732">Signal</keyword>
<evidence type="ECO:0000256" key="2">
    <source>
        <dbReference type="ARBA" id="ARBA00009592"/>
    </source>
</evidence>
<dbReference type="InterPro" id="IPR032675">
    <property type="entry name" value="LRR_dom_sf"/>
</dbReference>
<dbReference type="Pfam" id="PF13855">
    <property type="entry name" value="LRR_8"/>
    <property type="match status" value="1"/>
</dbReference>
<evidence type="ECO:0000256" key="11">
    <source>
        <dbReference type="ARBA" id="ARBA00023180"/>
    </source>
</evidence>
<organism evidence="16">
    <name type="scientific">Populus alba</name>
    <name type="common">White poplar</name>
    <dbReference type="NCBI Taxonomy" id="43335"/>
    <lineage>
        <taxon>Eukaryota</taxon>
        <taxon>Viridiplantae</taxon>
        <taxon>Streptophyta</taxon>
        <taxon>Embryophyta</taxon>
        <taxon>Tracheophyta</taxon>
        <taxon>Spermatophyta</taxon>
        <taxon>Magnoliopsida</taxon>
        <taxon>eudicotyledons</taxon>
        <taxon>Gunneridae</taxon>
        <taxon>Pentapetalae</taxon>
        <taxon>rosids</taxon>
        <taxon>fabids</taxon>
        <taxon>Malpighiales</taxon>
        <taxon>Salicaceae</taxon>
        <taxon>Saliceae</taxon>
        <taxon>Populus</taxon>
    </lineage>
</organism>
<dbReference type="FunFam" id="3.80.10.10:FF:000213">
    <property type="entry name" value="Tyrosine-sulfated glycopeptide receptor 1"/>
    <property type="match status" value="1"/>
</dbReference>
<reference evidence="16" key="1">
    <citation type="submission" date="2018-10" db="EMBL/GenBank/DDBJ databases">
        <title>Population genomic analysis revealed the cold adaptation of white poplar.</title>
        <authorList>
            <person name="Liu Y.-J."/>
        </authorList>
    </citation>
    <scope>NUCLEOTIDE SEQUENCE [LARGE SCALE GENOMIC DNA]</scope>
    <source>
        <strain evidence="16">PAL-ZL1</strain>
    </source>
</reference>
<dbReference type="Pfam" id="PF00394">
    <property type="entry name" value="Cu-oxidase"/>
    <property type="match status" value="1"/>
</dbReference>
<dbReference type="GO" id="GO:0005886">
    <property type="term" value="C:plasma membrane"/>
    <property type="evidence" value="ECO:0007669"/>
    <property type="project" value="UniProtKB-SubCell"/>
</dbReference>
<dbReference type="InterPro" id="IPR013210">
    <property type="entry name" value="LRR_N_plant-typ"/>
</dbReference>
<evidence type="ECO:0000256" key="6">
    <source>
        <dbReference type="ARBA" id="ARBA00022729"/>
    </source>
</evidence>
<dbReference type="AlphaFoldDB" id="A0A4U5QFW1"/>
<evidence type="ECO:0000256" key="4">
    <source>
        <dbReference type="ARBA" id="ARBA00022614"/>
    </source>
</evidence>
<dbReference type="PRINTS" id="PR00019">
    <property type="entry name" value="LEURICHRPT"/>
</dbReference>
<comment type="caution">
    <text evidence="16">The sequence shown here is derived from an EMBL/GenBank/DDBJ whole genome shotgun (WGS) entry which is preliminary data.</text>
</comment>
<comment type="similarity">
    <text evidence="2">Belongs to the RLP family.</text>
</comment>
<name>A0A4U5QFW1_POPAL</name>
<evidence type="ECO:0000256" key="8">
    <source>
        <dbReference type="ARBA" id="ARBA00022989"/>
    </source>
</evidence>
<proteinExistence type="inferred from homology"/>
<keyword evidence="5 12" id="KW-0812">Transmembrane</keyword>
<keyword evidence="4" id="KW-0433">Leucine-rich repeat</keyword>
<dbReference type="InterPro" id="IPR046956">
    <property type="entry name" value="RLP23-like"/>
</dbReference>
<keyword evidence="7" id="KW-0677">Repeat</keyword>
<feature type="transmembrane region" description="Helical" evidence="12">
    <location>
        <begin position="909"/>
        <end position="934"/>
    </location>
</feature>
<feature type="domain" description="Disease resistance R13L4/SHOC-2-like LRR" evidence="15">
    <location>
        <begin position="322"/>
        <end position="535"/>
    </location>
</feature>
<dbReference type="Pfam" id="PF23598">
    <property type="entry name" value="LRR_14"/>
    <property type="match status" value="1"/>
</dbReference>
<evidence type="ECO:0000256" key="3">
    <source>
        <dbReference type="ARBA" id="ARBA00022475"/>
    </source>
</evidence>
<evidence type="ECO:0000256" key="1">
    <source>
        <dbReference type="ARBA" id="ARBA00004251"/>
    </source>
</evidence>
<dbReference type="Pfam" id="PF08263">
    <property type="entry name" value="LRRNT_2"/>
    <property type="match status" value="1"/>
</dbReference>
<evidence type="ECO:0000256" key="5">
    <source>
        <dbReference type="ARBA" id="ARBA00022692"/>
    </source>
</evidence>
<dbReference type="SMART" id="SM00369">
    <property type="entry name" value="LRR_TYP"/>
    <property type="match status" value="8"/>
</dbReference>
<gene>
    <name evidence="16" type="ORF">D5086_0000113590</name>
</gene>
<dbReference type="Gene3D" id="3.80.10.10">
    <property type="entry name" value="Ribonuclease Inhibitor"/>
    <property type="match status" value="5"/>
</dbReference>
<keyword evidence="10" id="KW-0675">Receptor</keyword>
<keyword evidence="11" id="KW-0325">Glycoprotein</keyword>
<feature type="domain" description="Leucine-rich repeat-containing N-terminal plant-type" evidence="14">
    <location>
        <begin position="6"/>
        <end position="57"/>
    </location>
</feature>
<dbReference type="PANTHER" id="PTHR48061:SF12">
    <property type="entry name" value="DISEASE RESISTANCE LIKE PROTEIN"/>
    <property type="match status" value="1"/>
</dbReference>
<evidence type="ECO:0000256" key="9">
    <source>
        <dbReference type="ARBA" id="ARBA00023136"/>
    </source>
</evidence>
<feature type="transmembrane region" description="Helical" evidence="12">
    <location>
        <begin position="955"/>
        <end position="975"/>
    </location>
</feature>
<keyword evidence="8 12" id="KW-1133">Transmembrane helix</keyword>
<evidence type="ECO:0000256" key="7">
    <source>
        <dbReference type="ARBA" id="ARBA00022737"/>
    </source>
</evidence>
<dbReference type="InterPro" id="IPR055414">
    <property type="entry name" value="LRR_R13L4/SHOC2-like"/>
</dbReference>
<dbReference type="FunFam" id="3.80.10.10:FF:000095">
    <property type="entry name" value="LRR receptor-like serine/threonine-protein kinase GSO1"/>
    <property type="match status" value="1"/>
</dbReference>
<accession>A0A4U5QFW1</accession>
<evidence type="ECO:0000259" key="14">
    <source>
        <dbReference type="Pfam" id="PF08263"/>
    </source>
</evidence>
<dbReference type="SUPFAM" id="SSF52058">
    <property type="entry name" value="L domain-like"/>
    <property type="match status" value="3"/>
</dbReference>
<evidence type="ECO:0000259" key="13">
    <source>
        <dbReference type="Pfam" id="PF00394"/>
    </source>
</evidence>
<dbReference type="EMBL" id="RCHU01000326">
    <property type="protein sequence ID" value="TKS07365.1"/>
    <property type="molecule type" value="Genomic_DNA"/>
</dbReference>
<keyword evidence="3" id="KW-1003">Cell membrane</keyword>
<evidence type="ECO:0000313" key="16">
    <source>
        <dbReference type="EMBL" id="TKS07365.1"/>
    </source>
</evidence>
<evidence type="ECO:0000259" key="15">
    <source>
        <dbReference type="Pfam" id="PF23598"/>
    </source>
</evidence>
<evidence type="ECO:0000256" key="12">
    <source>
        <dbReference type="SAM" id="Phobius"/>
    </source>
</evidence>
<dbReference type="Pfam" id="PF00560">
    <property type="entry name" value="LRR_1"/>
    <property type="match status" value="6"/>
</dbReference>
<dbReference type="InterPro" id="IPR001611">
    <property type="entry name" value="Leu-rich_rpt"/>
</dbReference>
<sequence length="1008" mass="111703">MQPLCHDDESYALLQFKESLVINESASYESSAYPKVASWKVDGETGDCCSWDGVKCDGGSGHVIGLDLSSSCLYGSIDSNSSLFHLVQLRRLNLADNDFNNSEIPSEIRNLSRLFDLNLSMSSFSGQIPTEILELSKLVSLALGLNSLKLQKPGLQDLVEALTNLEVLHLSRVEISAKVPQIMANLSSLSSLFLRDCGLQGEFPMGIFQLPNLRFLSIRYNPYLTGYLPEFQSGNQLESLLLAGTNFSGQLPGSLGNLKSLKEFDAARCYFSGVIPSSLGNLTKLNYLHLSDNRFSGKIPSTFVNLLQLTDLSLSSNNFRSGTLDWLGNLTNLNYVDLQDTSSYGNIPSFLRNLTQLTVLALQGNKLTGQIPSWIGNHTQLISLYLGVNKLHGPIPESISRLQNLEELDLGNNFFSGTLDLNLLLKFRNLVSLQLSYTNLSLLDSNNATIPLPKLEILSLGGYNLGEFPSFLRDQNHLELLFFFDNELVGHIPKWFMNMSTITLEDLSLAGNLLTGFEQSFDVLPWNNLRSLDLSSNKFQGSLPIPPPAIYEYNVSNNKLNGEIPEVICNLTLLSVVDLSNNNLSGQLPPCLGIKSSTASVLDLRNNSFRGEIPDTFTSGCSLRIVDFGQNKLEGKIPKSLANCTKLEILNLEQNKINCVFPSWLGVLPHLRVMILRSNALHGMIRKPETNVEFPRLQIVDLSNNSFKGKLPLEYFRNWTAMQNVHNENLIYMQAHISFQTSHHVMEYWYEYSMTMTNKGVMILYEKIQDSLTAIDFSSNGFEGGIPEVLGDLKALHLLNLSNNFLRGGIPSSLSNLKEIESLDLSQNKLSGEIPGELAQLTFLEVFNVSHNFLSGPIPRGNQFGTFDNTSFDENPGLCGEPLSKECGNGEDSLPAAKEDGGSGYPLEFGWKVVVIGYASGSVIGVILGCAMNTRKYECLVKNYFARWQYKATQLLFFAIANHMFTIVGDGASYLKPFTTSLIMLGPRQTMYVLISGHRLPGRYYTAA</sequence>
<comment type="subcellular location">
    <subcellularLocation>
        <location evidence="1">Cell membrane</location>
        <topology evidence="1">Single-pass type I membrane protein</topology>
    </subcellularLocation>
</comment>